<comment type="cofactor">
    <cofactor evidence="1">
        <name>pyridoxal 5'-phosphate</name>
        <dbReference type="ChEBI" id="CHEBI:597326"/>
    </cofactor>
</comment>
<organism evidence="6 7">
    <name type="scientific">Stella humosa</name>
    <dbReference type="NCBI Taxonomy" id="94"/>
    <lineage>
        <taxon>Bacteria</taxon>
        <taxon>Pseudomonadati</taxon>
        <taxon>Pseudomonadota</taxon>
        <taxon>Alphaproteobacteria</taxon>
        <taxon>Rhodospirillales</taxon>
        <taxon>Stellaceae</taxon>
        <taxon>Stella</taxon>
    </lineage>
</organism>
<evidence type="ECO:0000313" key="6">
    <source>
        <dbReference type="EMBL" id="ROP83556.1"/>
    </source>
</evidence>
<dbReference type="EMBL" id="RJKX01000016">
    <property type="protein sequence ID" value="ROP83556.1"/>
    <property type="molecule type" value="Genomic_DNA"/>
</dbReference>
<dbReference type="GO" id="GO:0003941">
    <property type="term" value="F:L-serine ammonia-lyase activity"/>
    <property type="evidence" value="ECO:0007669"/>
    <property type="project" value="TreeGrafter"/>
</dbReference>
<dbReference type="FunFam" id="3.40.50.1100:FF:000005">
    <property type="entry name" value="Threonine dehydratase catabolic"/>
    <property type="match status" value="1"/>
</dbReference>
<feature type="domain" description="Tryptophan synthase beta chain-like PALP" evidence="5">
    <location>
        <begin position="27"/>
        <end position="312"/>
    </location>
</feature>
<dbReference type="RefSeq" id="WP_170216620.1">
    <property type="nucleotide sequence ID" value="NZ_AP019700.1"/>
</dbReference>
<dbReference type="Proteomes" id="UP000278222">
    <property type="component" value="Unassembled WGS sequence"/>
</dbReference>
<evidence type="ECO:0000256" key="1">
    <source>
        <dbReference type="ARBA" id="ARBA00001933"/>
    </source>
</evidence>
<dbReference type="GO" id="GO:0009097">
    <property type="term" value="P:isoleucine biosynthetic process"/>
    <property type="evidence" value="ECO:0007669"/>
    <property type="project" value="TreeGrafter"/>
</dbReference>
<name>A0A3N1KZD4_9PROT</name>
<dbReference type="PANTHER" id="PTHR48078">
    <property type="entry name" value="THREONINE DEHYDRATASE, MITOCHONDRIAL-RELATED"/>
    <property type="match status" value="1"/>
</dbReference>
<dbReference type="SUPFAM" id="SSF53686">
    <property type="entry name" value="Tryptophan synthase beta subunit-like PLP-dependent enzymes"/>
    <property type="match status" value="1"/>
</dbReference>
<dbReference type="AlphaFoldDB" id="A0A3N1KZD4"/>
<comment type="similarity">
    <text evidence="2">Belongs to the serine/threonine dehydratase family.</text>
</comment>
<keyword evidence="3" id="KW-0663">Pyridoxal phosphate</keyword>
<dbReference type="GO" id="GO:0006565">
    <property type="term" value="P:L-serine catabolic process"/>
    <property type="evidence" value="ECO:0007669"/>
    <property type="project" value="TreeGrafter"/>
</dbReference>
<sequence>MPDSATARPLITLDEIRATRAAMPSIIRRTPIVPFAGEPLAIGAERLFLKLETHQVTCAYKPRAAFAVMNALSPEARARGVVMTSSGNFAQGFALAGRIMQVPVVVVMLDHTSPYKVAATRAHGAEVYFSGTDASQRQATVERVAKERGMTAIDTWEDRPVSLGHAGIGLEIVEDMPDVEQVLVPVSSGGMAAGTATAIKLLRPDIKVIGVQPERANAYYVSRQKGEPTLIDHWDSMADGLSAVRPGEFPFRHLQKYMDDVVLIPEQAIADAFRALLFGAKVMGEPAGVVAAAGYLAGKVDQSKKTVAVVTGGNLTEAMVQKLLAMSKPA</sequence>
<dbReference type="InterPro" id="IPR036052">
    <property type="entry name" value="TrpB-like_PALP_sf"/>
</dbReference>
<dbReference type="Gene3D" id="3.40.50.1100">
    <property type="match status" value="2"/>
</dbReference>
<evidence type="ECO:0000313" key="7">
    <source>
        <dbReference type="Proteomes" id="UP000278222"/>
    </source>
</evidence>
<dbReference type="Pfam" id="PF00291">
    <property type="entry name" value="PALP"/>
    <property type="match status" value="1"/>
</dbReference>
<gene>
    <name evidence="6" type="ORF">EDC65_4204</name>
</gene>
<dbReference type="InterPro" id="IPR050147">
    <property type="entry name" value="Ser/Thr_Dehydratase"/>
</dbReference>
<reference evidence="6 7" key="1">
    <citation type="submission" date="2018-11" db="EMBL/GenBank/DDBJ databases">
        <title>Genomic Encyclopedia of Type Strains, Phase IV (KMG-IV): sequencing the most valuable type-strain genomes for metagenomic binning, comparative biology and taxonomic classification.</title>
        <authorList>
            <person name="Goeker M."/>
        </authorList>
    </citation>
    <scope>NUCLEOTIDE SEQUENCE [LARGE SCALE GENOMIC DNA]</scope>
    <source>
        <strain evidence="6 7">DSM 5900</strain>
    </source>
</reference>
<dbReference type="GO" id="GO:0004794">
    <property type="term" value="F:threonine deaminase activity"/>
    <property type="evidence" value="ECO:0007669"/>
    <property type="project" value="TreeGrafter"/>
</dbReference>
<dbReference type="CDD" id="cd01562">
    <property type="entry name" value="Thr-dehyd"/>
    <property type="match status" value="1"/>
</dbReference>
<dbReference type="PANTHER" id="PTHR48078:SF6">
    <property type="entry name" value="L-THREONINE DEHYDRATASE CATABOLIC TDCB"/>
    <property type="match status" value="1"/>
</dbReference>
<evidence type="ECO:0000256" key="4">
    <source>
        <dbReference type="ARBA" id="ARBA00023239"/>
    </source>
</evidence>
<accession>A0A3N1KZD4</accession>
<keyword evidence="7" id="KW-1185">Reference proteome</keyword>
<keyword evidence="4" id="KW-0456">Lyase</keyword>
<evidence type="ECO:0000256" key="2">
    <source>
        <dbReference type="ARBA" id="ARBA00010869"/>
    </source>
</evidence>
<evidence type="ECO:0000256" key="3">
    <source>
        <dbReference type="ARBA" id="ARBA00022898"/>
    </source>
</evidence>
<protein>
    <submittedName>
        <fullName evidence="6">Threonine dehydratase</fullName>
    </submittedName>
</protein>
<dbReference type="GO" id="GO:0006567">
    <property type="term" value="P:L-threonine catabolic process"/>
    <property type="evidence" value="ECO:0007669"/>
    <property type="project" value="TreeGrafter"/>
</dbReference>
<proteinExistence type="inferred from homology"/>
<dbReference type="InterPro" id="IPR001926">
    <property type="entry name" value="TrpB-like_PALP"/>
</dbReference>
<evidence type="ECO:0000259" key="5">
    <source>
        <dbReference type="Pfam" id="PF00291"/>
    </source>
</evidence>
<comment type="caution">
    <text evidence="6">The sequence shown here is derived from an EMBL/GenBank/DDBJ whole genome shotgun (WGS) entry which is preliminary data.</text>
</comment>